<evidence type="ECO:0000313" key="7">
    <source>
        <dbReference type="Proteomes" id="UP000566819"/>
    </source>
</evidence>
<dbReference type="Pfam" id="PF02755">
    <property type="entry name" value="RPEL"/>
    <property type="match status" value="3"/>
</dbReference>
<dbReference type="GO" id="GO:0045944">
    <property type="term" value="P:positive regulation of transcription by RNA polymerase II"/>
    <property type="evidence" value="ECO:0007669"/>
    <property type="project" value="TreeGrafter"/>
</dbReference>
<dbReference type="OrthoDB" id="197676at2759"/>
<dbReference type="Gene3D" id="6.10.150.10">
    <property type="match status" value="1"/>
</dbReference>
<protein>
    <recommendedName>
        <fullName evidence="8">RPEL repeat protein</fullName>
    </recommendedName>
</protein>
<evidence type="ECO:0008006" key="8">
    <source>
        <dbReference type="Google" id="ProtNLM"/>
    </source>
</evidence>
<comment type="subcellular location">
    <subcellularLocation>
        <location evidence="1">Nucleus</location>
    </subcellularLocation>
</comment>
<feature type="repeat" description="RPEL" evidence="4">
    <location>
        <begin position="113"/>
        <end position="138"/>
    </location>
</feature>
<evidence type="ECO:0000256" key="1">
    <source>
        <dbReference type="ARBA" id="ARBA00004123"/>
    </source>
</evidence>
<dbReference type="Gene3D" id="6.10.140.2040">
    <property type="match status" value="1"/>
</dbReference>
<feature type="compositionally biased region" description="Basic and acidic residues" evidence="5">
    <location>
        <begin position="26"/>
        <end position="42"/>
    </location>
</feature>
<dbReference type="Proteomes" id="UP000566819">
    <property type="component" value="Unassembled WGS sequence"/>
</dbReference>
<evidence type="ECO:0000313" key="6">
    <source>
        <dbReference type="EMBL" id="KAF4631467.1"/>
    </source>
</evidence>
<feature type="repeat" description="RPEL" evidence="4">
    <location>
        <begin position="25"/>
        <end position="50"/>
    </location>
</feature>
<feature type="compositionally biased region" description="Basic and acidic residues" evidence="5">
    <location>
        <begin position="104"/>
        <end position="119"/>
    </location>
</feature>
<keyword evidence="7" id="KW-1185">Reference proteome</keyword>
<dbReference type="GO" id="GO:0003713">
    <property type="term" value="F:transcription coactivator activity"/>
    <property type="evidence" value="ECO:0007669"/>
    <property type="project" value="TreeGrafter"/>
</dbReference>
<keyword evidence="3" id="KW-0539">Nucleus</keyword>
<proteinExistence type="predicted"/>
<dbReference type="SMART" id="SM00707">
    <property type="entry name" value="RPEL"/>
    <property type="match status" value="3"/>
</dbReference>
<feature type="repeat" description="RPEL" evidence="4">
    <location>
        <begin position="69"/>
        <end position="94"/>
    </location>
</feature>
<organism evidence="6 7">
    <name type="scientific">Cudoniella acicularis</name>
    <dbReference type="NCBI Taxonomy" id="354080"/>
    <lineage>
        <taxon>Eukaryota</taxon>
        <taxon>Fungi</taxon>
        <taxon>Dikarya</taxon>
        <taxon>Ascomycota</taxon>
        <taxon>Pezizomycotina</taxon>
        <taxon>Leotiomycetes</taxon>
        <taxon>Helotiales</taxon>
        <taxon>Tricladiaceae</taxon>
        <taxon>Cudoniella</taxon>
    </lineage>
</organism>
<feature type="region of interest" description="Disordered" evidence="5">
    <location>
        <begin position="71"/>
        <end position="119"/>
    </location>
</feature>
<feature type="compositionally biased region" description="Basic and acidic residues" evidence="5">
    <location>
        <begin position="71"/>
        <end position="86"/>
    </location>
</feature>
<sequence>MADRSEVIDETPISPVRPSSHVRQNSLEKHLQHRPDPKELKERHILLDTNAAPSLQQTAMELERQRATDSLKKGLEHRPNREDLVERNILPATHAAPAIQGQQRELEKHMRADSLNEKISHRPKVEDLVKEGILKENPVDE</sequence>
<dbReference type="PANTHER" id="PTHR22793:SF12">
    <property type="entry name" value="MYOCARDIN-RELATED TRANSCRIPTION FACTOR, ISOFORM H"/>
    <property type="match status" value="1"/>
</dbReference>
<evidence type="ECO:0000256" key="5">
    <source>
        <dbReference type="SAM" id="MobiDB-lite"/>
    </source>
</evidence>
<dbReference type="InterPro" id="IPR043451">
    <property type="entry name" value="Myocardin-like"/>
</dbReference>
<dbReference type="PANTHER" id="PTHR22793">
    <property type="entry name" value="MYOCARDIN-RELATED TRANSCRIPTION FACTOR-RELATED"/>
    <property type="match status" value="1"/>
</dbReference>
<accession>A0A8H4W2M7</accession>
<dbReference type="AlphaFoldDB" id="A0A8H4W2M7"/>
<name>A0A8H4W2M7_9HELO</name>
<comment type="caution">
    <text evidence="6">The sequence shown here is derived from an EMBL/GenBank/DDBJ whole genome shotgun (WGS) entry which is preliminary data.</text>
</comment>
<dbReference type="GO" id="GO:0005634">
    <property type="term" value="C:nucleus"/>
    <property type="evidence" value="ECO:0007669"/>
    <property type="project" value="UniProtKB-SubCell"/>
</dbReference>
<dbReference type="EMBL" id="JAAMPI010000440">
    <property type="protein sequence ID" value="KAF4631467.1"/>
    <property type="molecule type" value="Genomic_DNA"/>
</dbReference>
<evidence type="ECO:0000256" key="3">
    <source>
        <dbReference type="ARBA" id="ARBA00023242"/>
    </source>
</evidence>
<feature type="region of interest" description="Disordered" evidence="5">
    <location>
        <begin position="1"/>
        <end position="42"/>
    </location>
</feature>
<dbReference type="PROSITE" id="PS51073">
    <property type="entry name" value="RPEL"/>
    <property type="match status" value="3"/>
</dbReference>
<dbReference type="InterPro" id="IPR004018">
    <property type="entry name" value="RPEL_repeat"/>
</dbReference>
<gene>
    <name evidence="6" type="ORF">G7Y89_g6660</name>
</gene>
<evidence type="ECO:0000256" key="4">
    <source>
        <dbReference type="PROSITE-ProRule" id="PRU00401"/>
    </source>
</evidence>
<keyword evidence="2" id="KW-0677">Repeat</keyword>
<reference evidence="6 7" key="1">
    <citation type="submission" date="2020-03" db="EMBL/GenBank/DDBJ databases">
        <title>Draft Genome Sequence of Cudoniella acicularis.</title>
        <authorList>
            <person name="Buettner E."/>
            <person name="Kellner H."/>
        </authorList>
    </citation>
    <scope>NUCLEOTIDE SEQUENCE [LARGE SCALE GENOMIC DNA]</scope>
    <source>
        <strain evidence="6 7">DSM 108380</strain>
    </source>
</reference>
<evidence type="ECO:0000256" key="2">
    <source>
        <dbReference type="ARBA" id="ARBA00022737"/>
    </source>
</evidence>